<keyword evidence="9" id="KW-1185">Reference proteome</keyword>
<dbReference type="InterPro" id="IPR034732">
    <property type="entry name" value="EPHD"/>
</dbReference>
<feature type="region of interest" description="Disordered" evidence="5">
    <location>
        <begin position="1359"/>
        <end position="1384"/>
    </location>
</feature>
<evidence type="ECO:0000256" key="5">
    <source>
        <dbReference type="SAM" id="MobiDB-lite"/>
    </source>
</evidence>
<organism evidence="8 9">
    <name type="scientific">Peronospora belbahrii</name>
    <dbReference type="NCBI Taxonomy" id="622444"/>
    <lineage>
        <taxon>Eukaryota</taxon>
        <taxon>Sar</taxon>
        <taxon>Stramenopiles</taxon>
        <taxon>Oomycota</taxon>
        <taxon>Peronosporomycetes</taxon>
        <taxon>Peronosporales</taxon>
        <taxon>Peronosporaceae</taxon>
        <taxon>Peronospora</taxon>
    </lineage>
</organism>
<dbReference type="CDD" id="cd15571">
    <property type="entry name" value="ePHD"/>
    <property type="match status" value="2"/>
</dbReference>
<dbReference type="EMBL" id="CAKLCB010000319">
    <property type="protein sequence ID" value="CAH0519876.1"/>
    <property type="molecule type" value="Genomic_DNA"/>
</dbReference>
<evidence type="ECO:0000313" key="8">
    <source>
        <dbReference type="EMBL" id="CAH0519876.1"/>
    </source>
</evidence>
<keyword evidence="2 4" id="KW-0863">Zinc-finger</keyword>
<dbReference type="SMART" id="SM00249">
    <property type="entry name" value="PHD"/>
    <property type="match status" value="3"/>
</dbReference>
<dbReference type="InterPro" id="IPR013083">
    <property type="entry name" value="Znf_RING/FYVE/PHD"/>
</dbReference>
<accession>A0ABN8D5N1</accession>
<dbReference type="Pfam" id="PF13831">
    <property type="entry name" value="PHD_2"/>
    <property type="match status" value="1"/>
</dbReference>
<feature type="region of interest" description="Disordered" evidence="5">
    <location>
        <begin position="462"/>
        <end position="506"/>
    </location>
</feature>
<feature type="domain" description="PHD-type" evidence="7">
    <location>
        <begin position="257"/>
        <end position="377"/>
    </location>
</feature>
<proteinExistence type="predicted"/>
<feature type="domain" description="PHD-type" evidence="7">
    <location>
        <begin position="1182"/>
        <end position="1286"/>
    </location>
</feature>
<name>A0ABN8D5N1_9STRA</name>
<gene>
    <name evidence="8" type="ORF">PBS001_LOCUS6389</name>
</gene>
<comment type="caution">
    <text evidence="8">The sequence shown here is derived from an EMBL/GenBank/DDBJ whole genome shotgun (WGS) entry which is preliminary data.</text>
</comment>
<dbReference type="InterPro" id="IPR011011">
    <property type="entry name" value="Znf_FYVE_PHD"/>
</dbReference>
<evidence type="ECO:0000256" key="2">
    <source>
        <dbReference type="ARBA" id="ARBA00022771"/>
    </source>
</evidence>
<evidence type="ECO:0000256" key="3">
    <source>
        <dbReference type="ARBA" id="ARBA00022833"/>
    </source>
</evidence>
<dbReference type="InterPro" id="IPR050701">
    <property type="entry name" value="Histone_Mod_Regulator"/>
</dbReference>
<sequence>MPLFAPLDSIGHNQVAIPGLLLHNQRNQADDRPSFLFWRAIFLDFMEQRRRIIAKSLLGHSLFGFQIHDPVVYERLCKLKTLLMATCNERNQIALLSENICKIEEKLKTHEEEFLVEPLRHFKQEMELLLDVNSEDDEVMIQEEEEKEEGDVLIDYDETLSVSQEPFFSNSLHVWKPLDNDIIIKQKKTQERSPCGVCCASDSIDNDPLIVCDICRMAVHQTCYGLTAIPEGKWYCHLCKTYLDALDVEKNIIVTHEFECEACCIKAGAMAPTVDGGWVHLACTMFLPELDLHDKQVSTLQGVSDHLQVVCGLDKLHKRRRLRCYFCKKNNERGACAQCALDKCVVAYHALCALRNGIKLRYMEDQGQFGSGCLKHQAEFLKLDRDLEVEVNDGGEKGVKLLGKAGKLRKKRPRMNLLSGKDISIVGDTNGGNNELDSDSVNDDSHDSCSDGKHYLYGAKQRYSIQKTPTKMPPPRLLGGPPLRKSGGNGSSRLKRKRHDKLSVESATPVLVVPTPPAATDAASTLASHLTKASYTHKEVNSTSRMILQTNVFAPSVYPPAYIREAPSERDFEYVMVLIASRPLGLGIASSVKDAGIFLHAQKTRNPAILAALKHGVIQDGDEVFAFNDLTLRNIGLEKFENDVVSALSLPVHCWFRTRRKNSVVKSAISEAAPVCVTAAAQNTLGTSVSVKQGAVATHTKVVTSHSEFRPETHSSDLACSKDVLRDAETEVTCGGIDWPWVFLRSDAKLAMKLFWTTLDSAFFLRRMSKRTFSQLQRNVEDICGVRFGGLLMECGQLRQLLVMPRCKRVPEYLVSFRSLRKPQHNLLLPGIFTDALGDANTDASEETALEVGTTVSVATRTWPGMNKHGGVGRIKKVNKEELSNGKKRFTYNVAYVLSGSEKRVERKYISVVDLDTVRSEKSEEHSFTSNGKRQKCEPETVAKDAAEVDVSTLGVKLFVAVSRTADTEKLSALPDVGIGRPPKHCRFQLQFSTADATVYCERNSGHLNHVPLAKEILMDRHFEVKLSEVDALTNACFIFEVLSIEDRVGDEVSEDDSESEDEEDKIKSKLATLQQQFRSIMELNDLAFDSLTTKVDEEYASKEYYQHELQDIQWRNYERMYQELQAARRRFDESDGGSDMDEDGQVSGSETKTQSDEGENSENEDISFGGMFVNKLKQESSEMCALCELSGGDFTATDTGQVVHPQCALFTPETFFKDGVVHGIDLVDPQRQQLKCSLCGGQKGLSKIQCAHGKCIRAYHVACAFVNGLLTIKSSKYQAWCPRHLKMSGMEQFVELPDHLDEEKSTEIALGSTCGVLSAPPASFSARRSWKTNDLRLKKKCGRQDTSPAMVMAIARTELSSSKTNRKRKRKDNTANATTKTQY</sequence>
<dbReference type="PANTHER" id="PTHR13793:SF107">
    <property type="entry name" value="BROMODOMAIN-CONTAINING PROTEIN HOMOLOG"/>
    <property type="match status" value="1"/>
</dbReference>
<evidence type="ECO:0000313" key="9">
    <source>
        <dbReference type="Proteomes" id="UP001158986"/>
    </source>
</evidence>
<dbReference type="PROSITE" id="PS50016">
    <property type="entry name" value="ZF_PHD_2"/>
    <property type="match status" value="1"/>
</dbReference>
<feature type="compositionally biased region" description="Acidic residues" evidence="5">
    <location>
        <begin position="1135"/>
        <end position="1145"/>
    </location>
</feature>
<dbReference type="SUPFAM" id="SSF57903">
    <property type="entry name" value="FYVE/PHD zinc finger"/>
    <property type="match status" value="1"/>
</dbReference>
<evidence type="ECO:0000256" key="4">
    <source>
        <dbReference type="PROSITE-ProRule" id="PRU00146"/>
    </source>
</evidence>
<dbReference type="Proteomes" id="UP001158986">
    <property type="component" value="Unassembled WGS sequence"/>
</dbReference>
<feature type="domain" description="PHD-type" evidence="6">
    <location>
        <begin position="192"/>
        <end position="242"/>
    </location>
</feature>
<feature type="compositionally biased region" description="Acidic residues" evidence="5">
    <location>
        <begin position="1157"/>
        <end position="1166"/>
    </location>
</feature>
<evidence type="ECO:0000259" key="6">
    <source>
        <dbReference type="PROSITE" id="PS50016"/>
    </source>
</evidence>
<protein>
    <recommendedName>
        <fullName evidence="10">PHD-type domain-containing protein</fullName>
    </recommendedName>
</protein>
<dbReference type="PROSITE" id="PS51805">
    <property type="entry name" value="EPHD"/>
    <property type="match status" value="2"/>
</dbReference>
<evidence type="ECO:0000259" key="7">
    <source>
        <dbReference type="PROSITE" id="PS51805"/>
    </source>
</evidence>
<dbReference type="Gene3D" id="3.30.40.10">
    <property type="entry name" value="Zinc/RING finger domain, C3HC4 (zinc finger)"/>
    <property type="match status" value="3"/>
</dbReference>
<reference evidence="8 9" key="1">
    <citation type="submission" date="2021-11" db="EMBL/GenBank/DDBJ databases">
        <authorList>
            <person name="Islam A."/>
            <person name="Islam S."/>
            <person name="Flora M.S."/>
            <person name="Rahman M."/>
            <person name="Ziaur R.M."/>
            <person name="Epstein J.H."/>
            <person name="Hassan M."/>
            <person name="Klassen M."/>
            <person name="Woodard K."/>
            <person name="Webb A."/>
            <person name="Webby R.J."/>
            <person name="El Zowalaty M.E."/>
        </authorList>
    </citation>
    <scope>NUCLEOTIDE SEQUENCE [LARGE SCALE GENOMIC DNA]</scope>
    <source>
        <strain evidence="8">Pbs1</strain>
    </source>
</reference>
<dbReference type="InterPro" id="IPR001965">
    <property type="entry name" value="Znf_PHD"/>
</dbReference>
<evidence type="ECO:0008006" key="10">
    <source>
        <dbReference type="Google" id="ProtNLM"/>
    </source>
</evidence>
<evidence type="ECO:0000256" key="1">
    <source>
        <dbReference type="ARBA" id="ARBA00022723"/>
    </source>
</evidence>
<keyword evidence="3" id="KW-0862">Zinc</keyword>
<dbReference type="PANTHER" id="PTHR13793">
    <property type="entry name" value="PHD FINGER PROTEINS"/>
    <property type="match status" value="1"/>
</dbReference>
<dbReference type="Pfam" id="PF13832">
    <property type="entry name" value="zf-HC5HC2H_2"/>
    <property type="match status" value="2"/>
</dbReference>
<dbReference type="InterPro" id="IPR019787">
    <property type="entry name" value="Znf_PHD-finger"/>
</dbReference>
<dbReference type="CDD" id="cd15492">
    <property type="entry name" value="PHD_BRPF_JADE_like"/>
    <property type="match status" value="1"/>
</dbReference>
<feature type="region of interest" description="Disordered" evidence="5">
    <location>
        <begin position="428"/>
        <end position="449"/>
    </location>
</feature>
<feature type="region of interest" description="Disordered" evidence="5">
    <location>
        <begin position="1129"/>
        <end position="1167"/>
    </location>
</feature>
<keyword evidence="1" id="KW-0479">Metal-binding</keyword>